<gene>
    <name evidence="5" type="ORF">WL73_23315</name>
    <name evidence="6" type="ORF">WL73_23355</name>
</gene>
<keyword evidence="1" id="KW-0805">Transcription regulation</keyword>
<evidence type="ECO:0000256" key="3">
    <source>
        <dbReference type="ARBA" id="ARBA00023163"/>
    </source>
</evidence>
<evidence type="ECO:0000256" key="1">
    <source>
        <dbReference type="ARBA" id="ARBA00023015"/>
    </source>
</evidence>
<dbReference type="GO" id="GO:0003677">
    <property type="term" value="F:DNA binding"/>
    <property type="evidence" value="ECO:0007669"/>
    <property type="project" value="UniProtKB-KW"/>
</dbReference>
<evidence type="ECO:0000256" key="2">
    <source>
        <dbReference type="ARBA" id="ARBA00023125"/>
    </source>
</evidence>
<protein>
    <submittedName>
        <fullName evidence="6">DNA-binding protein</fullName>
    </submittedName>
</protein>
<dbReference type="RefSeq" id="WP_060326611.1">
    <property type="nucleotide sequence ID" value="NZ_LPIU01000025.1"/>
</dbReference>
<feature type="domain" description="HTH cro/C1-type" evidence="4">
    <location>
        <begin position="46"/>
        <end position="89"/>
    </location>
</feature>
<comment type="caution">
    <text evidence="6">The sequence shown here is derived from an EMBL/GenBank/DDBJ whole genome shotgun (WGS) entry which is preliminary data.</text>
</comment>
<organism evidence="6 7">
    <name type="scientific">Burkholderia ubonensis</name>
    <dbReference type="NCBI Taxonomy" id="101571"/>
    <lineage>
        <taxon>Bacteria</taxon>
        <taxon>Pseudomonadati</taxon>
        <taxon>Pseudomonadota</taxon>
        <taxon>Betaproteobacteria</taxon>
        <taxon>Burkholderiales</taxon>
        <taxon>Burkholderiaceae</taxon>
        <taxon>Burkholderia</taxon>
        <taxon>Burkholderia cepacia complex</taxon>
    </lineage>
</organism>
<dbReference type="InterPro" id="IPR052359">
    <property type="entry name" value="HTH-type_reg/antitoxin"/>
</dbReference>
<evidence type="ECO:0000313" key="6">
    <source>
        <dbReference type="EMBL" id="KWD96390.1"/>
    </source>
</evidence>
<sequence>MSDKLLKALHETAQGLHEAGAMDAVTLREFDALCLPPVKTYSAAQIRRLRQRSKASQAVFAACLNTSTSTVQKWEQGQKHPNGPSLKLLNLVDRKGLEALF</sequence>
<reference evidence="6 7" key="1">
    <citation type="submission" date="2015-11" db="EMBL/GenBank/DDBJ databases">
        <title>Expanding the genomic diversity of Burkholderia species for the development of highly accurate diagnostics.</title>
        <authorList>
            <person name="Sahl J."/>
            <person name="Keim P."/>
            <person name="Wagner D."/>
        </authorList>
    </citation>
    <scope>NUCLEOTIDE SEQUENCE [LARGE SCALE GENOMIC DNA]</scope>
    <source>
        <strain evidence="6 7">MSMB2167WGS</strain>
    </source>
</reference>
<proteinExistence type="predicted"/>
<dbReference type="PANTHER" id="PTHR36511:SF3">
    <property type="entry name" value="ANTITOXIN HIGA-2"/>
    <property type="match status" value="1"/>
</dbReference>
<dbReference type="CDD" id="cd00093">
    <property type="entry name" value="HTH_XRE"/>
    <property type="match status" value="1"/>
</dbReference>
<evidence type="ECO:0000313" key="5">
    <source>
        <dbReference type="EMBL" id="KWD96383.1"/>
    </source>
</evidence>
<evidence type="ECO:0000259" key="4">
    <source>
        <dbReference type="PROSITE" id="PS50943"/>
    </source>
</evidence>
<accession>A0A107ENU9</accession>
<dbReference type="SUPFAM" id="SSF47413">
    <property type="entry name" value="lambda repressor-like DNA-binding domains"/>
    <property type="match status" value="1"/>
</dbReference>
<keyword evidence="3" id="KW-0804">Transcription</keyword>
<name>A0A107ENU9_9BURK</name>
<dbReference type="EMBL" id="LPIX01000092">
    <property type="protein sequence ID" value="KWD96383.1"/>
    <property type="molecule type" value="Genomic_DNA"/>
</dbReference>
<dbReference type="AlphaFoldDB" id="A0A107ENU9"/>
<dbReference type="OrthoDB" id="9799384at2"/>
<dbReference type="PROSITE" id="PS50943">
    <property type="entry name" value="HTH_CROC1"/>
    <property type="match status" value="1"/>
</dbReference>
<dbReference type="PANTHER" id="PTHR36511">
    <property type="entry name" value="MERR FAMILY BACTERIAL REGULATORY PROTEIN"/>
    <property type="match status" value="1"/>
</dbReference>
<evidence type="ECO:0000313" key="7">
    <source>
        <dbReference type="Proteomes" id="UP000062998"/>
    </source>
</evidence>
<dbReference type="EMBL" id="LPIX01000092">
    <property type="protein sequence ID" value="KWD96390.1"/>
    <property type="molecule type" value="Genomic_DNA"/>
</dbReference>
<dbReference type="InterPro" id="IPR010982">
    <property type="entry name" value="Lambda_DNA-bd_dom_sf"/>
</dbReference>
<dbReference type="Proteomes" id="UP000062998">
    <property type="component" value="Unassembled WGS sequence"/>
</dbReference>
<dbReference type="InterPro" id="IPR001387">
    <property type="entry name" value="Cro/C1-type_HTH"/>
</dbReference>
<dbReference type="Gene3D" id="1.10.260.40">
    <property type="entry name" value="lambda repressor-like DNA-binding domains"/>
    <property type="match status" value="1"/>
</dbReference>
<keyword evidence="2 6" id="KW-0238">DNA-binding</keyword>
<dbReference type="Pfam" id="PF13560">
    <property type="entry name" value="HTH_31"/>
    <property type="match status" value="1"/>
</dbReference>